<accession>A0ABP4FV28</accession>
<organism evidence="1 2">
    <name type="scientific">Streptomyces hebeiensis</name>
    <dbReference type="NCBI Taxonomy" id="229486"/>
    <lineage>
        <taxon>Bacteria</taxon>
        <taxon>Bacillati</taxon>
        <taxon>Actinomycetota</taxon>
        <taxon>Actinomycetes</taxon>
        <taxon>Kitasatosporales</taxon>
        <taxon>Streptomycetaceae</taxon>
        <taxon>Streptomyces</taxon>
    </lineage>
</organism>
<reference evidence="2" key="1">
    <citation type="journal article" date="2019" name="Int. J. Syst. Evol. Microbiol.">
        <title>The Global Catalogue of Microorganisms (GCM) 10K type strain sequencing project: providing services to taxonomists for standard genome sequencing and annotation.</title>
        <authorList>
            <consortium name="The Broad Institute Genomics Platform"/>
            <consortium name="The Broad Institute Genome Sequencing Center for Infectious Disease"/>
            <person name="Wu L."/>
            <person name="Ma J."/>
        </authorList>
    </citation>
    <scope>NUCLEOTIDE SEQUENCE [LARGE SCALE GENOMIC DNA]</scope>
    <source>
        <strain evidence="2">JCM 12696</strain>
    </source>
</reference>
<sequence>MLCFLGDTPRPPYDAHEAYVWMRAVVARHTSRFSVRTRTSCDPDPLPPVVACGPRVARAGQ</sequence>
<keyword evidence="2" id="KW-1185">Reference proteome</keyword>
<dbReference type="EMBL" id="BAAAKV010000085">
    <property type="protein sequence ID" value="GAA1196858.1"/>
    <property type="molecule type" value="Genomic_DNA"/>
</dbReference>
<evidence type="ECO:0000313" key="1">
    <source>
        <dbReference type="EMBL" id="GAA1196858.1"/>
    </source>
</evidence>
<gene>
    <name evidence="1" type="ORF">GCM10009654_62220</name>
</gene>
<dbReference type="Proteomes" id="UP001501371">
    <property type="component" value="Unassembled WGS sequence"/>
</dbReference>
<name>A0ABP4FV28_9ACTN</name>
<protein>
    <submittedName>
        <fullName evidence="1">Uncharacterized protein</fullName>
    </submittedName>
</protein>
<proteinExistence type="predicted"/>
<comment type="caution">
    <text evidence="1">The sequence shown here is derived from an EMBL/GenBank/DDBJ whole genome shotgun (WGS) entry which is preliminary data.</text>
</comment>
<evidence type="ECO:0000313" key="2">
    <source>
        <dbReference type="Proteomes" id="UP001501371"/>
    </source>
</evidence>